<evidence type="ECO:0000313" key="4">
    <source>
        <dbReference type="EMBL" id="RKF65992.1"/>
    </source>
</evidence>
<dbReference type="InterPro" id="IPR002820">
    <property type="entry name" value="Mopterin_CF_biosynth-C_dom"/>
</dbReference>
<dbReference type="EMBL" id="MCBQ01011409">
    <property type="protein sequence ID" value="RKF65992.1"/>
    <property type="molecule type" value="Genomic_DNA"/>
</dbReference>
<dbReference type="Pfam" id="PF01967">
    <property type="entry name" value="MoaC"/>
    <property type="match status" value="1"/>
</dbReference>
<evidence type="ECO:0000256" key="2">
    <source>
        <dbReference type="ARBA" id="ARBA00023150"/>
    </source>
</evidence>
<proteinExistence type="predicted"/>
<dbReference type="Proteomes" id="UP000283383">
    <property type="component" value="Unassembled WGS sequence"/>
</dbReference>
<dbReference type="UniPathway" id="UPA00344"/>
<dbReference type="Gene3D" id="3.30.70.640">
    <property type="entry name" value="Molybdopterin cofactor biosynthesis C (MoaC) domain"/>
    <property type="match status" value="1"/>
</dbReference>
<evidence type="ECO:0000259" key="3">
    <source>
        <dbReference type="Pfam" id="PF01967"/>
    </source>
</evidence>
<dbReference type="AlphaFoldDB" id="A0A420I8M2"/>
<comment type="caution">
    <text evidence="4">The sequence shown here is derived from an EMBL/GenBank/DDBJ whole genome shotgun (WGS) entry which is preliminary data.</text>
</comment>
<gene>
    <name evidence="4" type="ORF">GcM3_114017</name>
</gene>
<dbReference type="SUPFAM" id="SSF55040">
    <property type="entry name" value="Molybdenum cofactor biosynthesis protein C, MoaC"/>
    <property type="match status" value="1"/>
</dbReference>
<dbReference type="InterPro" id="IPR050105">
    <property type="entry name" value="MoCo_biosynth_MoaA/MoaC"/>
</dbReference>
<evidence type="ECO:0000256" key="1">
    <source>
        <dbReference type="ARBA" id="ARBA00005046"/>
    </source>
</evidence>
<name>A0A420I8M2_9PEZI</name>
<protein>
    <submittedName>
        <fullName evidence="4">Cyclic pyranopterin monophosphate synthase</fullName>
    </submittedName>
</protein>
<accession>A0A420I8M2</accession>
<dbReference type="STRING" id="62708.A0A420I8M2"/>
<keyword evidence="5" id="KW-1185">Reference proteome</keyword>
<organism evidence="4 5">
    <name type="scientific">Golovinomyces cichoracearum</name>
    <dbReference type="NCBI Taxonomy" id="62708"/>
    <lineage>
        <taxon>Eukaryota</taxon>
        <taxon>Fungi</taxon>
        <taxon>Dikarya</taxon>
        <taxon>Ascomycota</taxon>
        <taxon>Pezizomycotina</taxon>
        <taxon>Leotiomycetes</taxon>
        <taxon>Erysiphales</taxon>
        <taxon>Erysiphaceae</taxon>
        <taxon>Golovinomyces</taxon>
    </lineage>
</organism>
<evidence type="ECO:0000313" key="5">
    <source>
        <dbReference type="Proteomes" id="UP000283383"/>
    </source>
</evidence>
<reference evidence="4 5" key="1">
    <citation type="journal article" date="2018" name="BMC Genomics">
        <title>Comparative genome analyses reveal sequence features reflecting distinct modes of host-adaptation between dicot and monocot powdery mildew.</title>
        <authorList>
            <person name="Wu Y."/>
            <person name="Ma X."/>
            <person name="Pan Z."/>
            <person name="Kale S.D."/>
            <person name="Song Y."/>
            <person name="King H."/>
            <person name="Zhang Q."/>
            <person name="Presley C."/>
            <person name="Deng X."/>
            <person name="Wei C.I."/>
            <person name="Xiao S."/>
        </authorList>
    </citation>
    <scope>NUCLEOTIDE SEQUENCE [LARGE SCALE GENOMIC DNA]</scope>
    <source>
        <strain evidence="4">UMSG3</strain>
    </source>
</reference>
<dbReference type="InterPro" id="IPR036522">
    <property type="entry name" value="MoaC_sf"/>
</dbReference>
<feature type="domain" description="Molybdopterin cofactor biosynthesis C (MoaC)" evidence="3">
    <location>
        <begin position="18"/>
        <end position="150"/>
    </location>
</feature>
<dbReference type="PANTHER" id="PTHR22960">
    <property type="entry name" value="MOLYBDOPTERIN COFACTOR SYNTHESIS PROTEIN A"/>
    <property type="match status" value="1"/>
</dbReference>
<sequence length="162" mass="17421">MATEEFTHFTALGTTHIVSISHEPIIREIAVAVCFLNFPNPNVVPLIRSNAIKKADALSVARIAAIMAAKKTSDLILLSHPIALTHVKISENDFGKIEIPIKVECFQKTGAEMEAMTAASIAGLTIYDMYKSVDKGMRIDGLGVIRKEGGVSGPWSKDGQTG</sequence>
<keyword evidence="2" id="KW-0501">Molybdenum cofactor biosynthesis</keyword>
<dbReference type="GO" id="GO:0006777">
    <property type="term" value="P:Mo-molybdopterin cofactor biosynthetic process"/>
    <property type="evidence" value="ECO:0007669"/>
    <property type="project" value="UniProtKB-KW"/>
</dbReference>
<comment type="pathway">
    <text evidence="1">Cofactor biosynthesis; molybdopterin biosynthesis.</text>
</comment>